<keyword evidence="15" id="KW-1185">Reference proteome</keyword>
<evidence type="ECO:0000259" key="13">
    <source>
        <dbReference type="PROSITE" id="PS52048"/>
    </source>
</evidence>
<dbReference type="PRINTS" id="PR00707">
    <property type="entry name" value="UBCTHYDRLASE"/>
</dbReference>
<keyword evidence="3 7" id="KW-0645">Protease</keyword>
<dbReference type="Gene3D" id="1.20.58.860">
    <property type="match status" value="1"/>
</dbReference>
<dbReference type="Pfam" id="PF01088">
    <property type="entry name" value="Peptidase_C12"/>
    <property type="match status" value="1"/>
</dbReference>
<evidence type="ECO:0000256" key="2">
    <source>
        <dbReference type="ARBA" id="ARBA00009326"/>
    </source>
</evidence>
<dbReference type="PROSITE" id="PS52048">
    <property type="entry name" value="UCH_DOMAIN"/>
    <property type="match status" value="1"/>
</dbReference>
<dbReference type="AlphaFoldDB" id="A0A7D8V1W9"/>
<proteinExistence type="inferred from homology"/>
<evidence type="ECO:0000256" key="7">
    <source>
        <dbReference type="PIRNR" id="PIRNR038120"/>
    </source>
</evidence>
<dbReference type="SUPFAM" id="SSF54001">
    <property type="entry name" value="Cysteine proteinases"/>
    <property type="match status" value="1"/>
</dbReference>
<dbReference type="InterPro" id="IPR041507">
    <property type="entry name" value="UCH_C"/>
</dbReference>
<sequence length="324" mass="35276">MDDPSGWSLTESDPQVFSELLRELGVTGLQVDDLYTLDEGTLATLRPIHALIFLFKWVGGGGGDESVGVEIDPLEGGVWFANQVINNSCATVAALNAVMNIPSQPSQHAGESIDVGPELANLRDFGAGMGSMDLGHVVASSDRIREVHNSFSKTSPFSLDPSLVPEREKEDAYHFVAYLPVNGVLYELDGLRAAPIMHAAVEGDWLDQARETIEARIATYPPGSVMFNLLAIRSAAIPRLQRQIADPATPAHERLALQDQLEQETDKAAQGRVENSLRRHNMLPLVLGLLEALHGSKIKTEVIDAARTKGKERRDKAKAKKESE</sequence>
<dbReference type="InterPro" id="IPR038765">
    <property type="entry name" value="Papain-like_cys_pep_sf"/>
</dbReference>
<dbReference type="EC" id="3.4.19.12" evidence="7 11"/>
<comment type="catalytic activity">
    <reaction evidence="1 7 10 11">
        <text>Thiol-dependent hydrolysis of ester, thioester, amide, peptide and isopeptide bonds formed by the C-terminal Gly of ubiquitin (a 76-residue protein attached to proteins as an intracellular targeting signal).</text>
        <dbReference type="EC" id="3.4.19.12"/>
    </reaction>
</comment>
<dbReference type="InterPro" id="IPR036959">
    <property type="entry name" value="Peptidase_C12_UCH_sf"/>
</dbReference>
<dbReference type="OrthoDB" id="1924260at2759"/>
<accession>A0A7D8V1W9</accession>
<feature type="domain" description="UCH catalytic" evidence="13">
    <location>
        <begin position="6"/>
        <end position="234"/>
    </location>
</feature>
<dbReference type="EMBL" id="QKWK01000004">
    <property type="protein sequence ID" value="TXT11149.1"/>
    <property type="molecule type" value="Genomic_DNA"/>
</dbReference>
<feature type="active site" description="Proton donor" evidence="8 10">
    <location>
        <position position="174"/>
    </location>
</feature>
<evidence type="ECO:0000256" key="3">
    <source>
        <dbReference type="ARBA" id="ARBA00022670"/>
    </source>
</evidence>
<dbReference type="PIRSF" id="PIRSF038120">
    <property type="entry name" value="Ubiquitinyl_hydrolase_UCH37"/>
    <property type="match status" value="1"/>
</dbReference>
<dbReference type="PANTHER" id="PTHR10589:SF16">
    <property type="entry name" value="UBIQUITIN CARBOXYL-TERMINAL HYDROLASE ISOZYME L5"/>
    <property type="match status" value="1"/>
</dbReference>
<name>A0A7D8V1W9_VANHU</name>
<dbReference type="GO" id="GO:0016579">
    <property type="term" value="P:protein deubiquitination"/>
    <property type="evidence" value="ECO:0007669"/>
    <property type="project" value="InterPro"/>
</dbReference>
<dbReference type="CDD" id="cd09617">
    <property type="entry name" value="Peptidase_C12_UCH37_BAP1"/>
    <property type="match status" value="1"/>
</dbReference>
<dbReference type="Proteomes" id="UP000473826">
    <property type="component" value="Unassembled WGS sequence"/>
</dbReference>
<keyword evidence="5 7" id="KW-0378">Hydrolase</keyword>
<evidence type="ECO:0000256" key="11">
    <source>
        <dbReference type="RuleBase" id="RU361215"/>
    </source>
</evidence>
<evidence type="ECO:0000313" key="14">
    <source>
        <dbReference type="EMBL" id="TXT11149.1"/>
    </source>
</evidence>
<dbReference type="Gene3D" id="3.40.532.10">
    <property type="entry name" value="Peptidase C12, ubiquitin carboxyl-terminal hydrolase"/>
    <property type="match status" value="1"/>
</dbReference>
<dbReference type="Pfam" id="PF18031">
    <property type="entry name" value="UCH_C"/>
    <property type="match status" value="1"/>
</dbReference>
<dbReference type="GO" id="GO:0005737">
    <property type="term" value="C:cytoplasm"/>
    <property type="evidence" value="ECO:0007669"/>
    <property type="project" value="TreeGrafter"/>
</dbReference>
<evidence type="ECO:0000256" key="9">
    <source>
        <dbReference type="PIRSR" id="PIRSR038120-2"/>
    </source>
</evidence>
<organism evidence="14 15">
    <name type="scientific">Vanrija humicola</name>
    <name type="common">Yeast</name>
    <name type="synonym">Cryptococcus humicola</name>
    <dbReference type="NCBI Taxonomy" id="5417"/>
    <lineage>
        <taxon>Eukaryota</taxon>
        <taxon>Fungi</taxon>
        <taxon>Dikarya</taxon>
        <taxon>Basidiomycota</taxon>
        <taxon>Agaricomycotina</taxon>
        <taxon>Tremellomycetes</taxon>
        <taxon>Trichosporonales</taxon>
        <taxon>Trichosporonaceae</taxon>
        <taxon>Vanrija</taxon>
    </lineage>
</organism>
<keyword evidence="6 7" id="KW-0788">Thiol protease</keyword>
<keyword evidence="4 7" id="KW-0833">Ubl conjugation pathway</keyword>
<evidence type="ECO:0000256" key="1">
    <source>
        <dbReference type="ARBA" id="ARBA00000707"/>
    </source>
</evidence>
<comment type="similarity">
    <text evidence="2 7 10 11">Belongs to the peptidase C12 family.</text>
</comment>
<dbReference type="GO" id="GO:0004843">
    <property type="term" value="F:cysteine-type deubiquitinase activity"/>
    <property type="evidence" value="ECO:0007669"/>
    <property type="project" value="UniProtKB-UniRule"/>
</dbReference>
<evidence type="ECO:0000256" key="6">
    <source>
        <dbReference type="ARBA" id="ARBA00022807"/>
    </source>
</evidence>
<evidence type="ECO:0000256" key="10">
    <source>
        <dbReference type="PROSITE-ProRule" id="PRU01393"/>
    </source>
</evidence>
<dbReference type="InterPro" id="IPR001578">
    <property type="entry name" value="Peptidase_C12_UCH"/>
</dbReference>
<dbReference type="InterPro" id="IPR017390">
    <property type="entry name" value="Ubiquitinyl_hydrolase_UCH37"/>
</dbReference>
<evidence type="ECO:0000256" key="12">
    <source>
        <dbReference type="SAM" id="MobiDB-lite"/>
    </source>
</evidence>
<protein>
    <recommendedName>
        <fullName evidence="7 11">Ubiquitin carboxyl-terminal hydrolase</fullName>
        <ecNumber evidence="7 11">3.4.19.12</ecNumber>
    </recommendedName>
</protein>
<gene>
    <name evidence="14" type="ORF">VHUM_01900</name>
</gene>
<feature type="site" description="Transition state stabilizer" evidence="10">
    <location>
        <position position="83"/>
    </location>
</feature>
<reference evidence="14 15" key="1">
    <citation type="journal article" date="2019" name="PLoS Genet.">
        <title>Convergent evolution of linked mating-type loci in basidiomycete fungi.</title>
        <authorList>
            <person name="Sun S."/>
            <person name="Coelho M.A."/>
            <person name="Heitman J."/>
            <person name="Nowrousian M."/>
        </authorList>
    </citation>
    <scope>NUCLEOTIDE SEQUENCE [LARGE SCALE GENOMIC DNA]</scope>
    <source>
        <strain evidence="14 15">CBS 4282</strain>
    </source>
</reference>
<evidence type="ECO:0000256" key="5">
    <source>
        <dbReference type="ARBA" id="ARBA00022801"/>
    </source>
</evidence>
<evidence type="ECO:0000256" key="4">
    <source>
        <dbReference type="ARBA" id="ARBA00022786"/>
    </source>
</evidence>
<dbReference type="PANTHER" id="PTHR10589">
    <property type="entry name" value="UBIQUITIN CARBOXYL-TERMINAL HYDROLASE"/>
    <property type="match status" value="1"/>
</dbReference>
<evidence type="ECO:0000313" key="15">
    <source>
        <dbReference type="Proteomes" id="UP000473826"/>
    </source>
</evidence>
<feature type="site" description="Important for enzyme activity" evidence="9 10">
    <location>
        <position position="189"/>
    </location>
</feature>
<comment type="caution">
    <text evidence="14">The sequence shown here is derived from an EMBL/GenBank/DDBJ whole genome shotgun (WGS) entry which is preliminary data.</text>
</comment>
<feature type="active site" description="Nucleophile" evidence="8 10">
    <location>
        <position position="89"/>
    </location>
</feature>
<feature type="region of interest" description="Disordered" evidence="12">
    <location>
        <begin position="304"/>
        <end position="324"/>
    </location>
</feature>
<dbReference type="GO" id="GO:0006511">
    <property type="term" value="P:ubiquitin-dependent protein catabolic process"/>
    <property type="evidence" value="ECO:0007669"/>
    <property type="project" value="UniProtKB-UniRule"/>
</dbReference>
<evidence type="ECO:0000256" key="8">
    <source>
        <dbReference type="PIRSR" id="PIRSR038120-1"/>
    </source>
</evidence>